<keyword evidence="4" id="KW-1185">Reference proteome</keyword>
<comment type="caution">
    <text evidence="1">Lacks conserved residue(s) required for the propagation of feature annotation.</text>
</comment>
<dbReference type="GO" id="GO:0043165">
    <property type="term" value="P:Gram-negative-bacterium-type cell outer membrane assembly"/>
    <property type="evidence" value="ECO:0007669"/>
    <property type="project" value="UniProtKB-UniRule"/>
</dbReference>
<reference evidence="3 4" key="1">
    <citation type="submission" date="2019-12" db="EMBL/GenBank/DDBJ databases">
        <authorList>
            <person name="Li M."/>
        </authorList>
    </citation>
    <scope>NUCLEOTIDE SEQUENCE [LARGE SCALE GENOMIC DNA]</scope>
    <source>
        <strain evidence="3 4">GBMRC 2046</strain>
    </source>
</reference>
<evidence type="ECO:0000259" key="2">
    <source>
        <dbReference type="Pfam" id="PF04453"/>
    </source>
</evidence>
<dbReference type="GO" id="GO:1990351">
    <property type="term" value="C:transporter complex"/>
    <property type="evidence" value="ECO:0007669"/>
    <property type="project" value="TreeGrafter"/>
</dbReference>
<dbReference type="PANTHER" id="PTHR30189:SF1">
    <property type="entry name" value="LPS-ASSEMBLY PROTEIN LPTD"/>
    <property type="match status" value="1"/>
</dbReference>
<comment type="similarity">
    <text evidence="1">Belongs to the LptD family.</text>
</comment>
<keyword evidence="1" id="KW-0472">Membrane</keyword>
<comment type="subcellular location">
    <subcellularLocation>
        <location evidence="1">Cell outer membrane</location>
    </subcellularLocation>
</comment>
<dbReference type="Proteomes" id="UP000433101">
    <property type="component" value="Unassembled WGS sequence"/>
</dbReference>
<dbReference type="InterPro" id="IPR007543">
    <property type="entry name" value="LptD_C"/>
</dbReference>
<evidence type="ECO:0000256" key="1">
    <source>
        <dbReference type="HAMAP-Rule" id="MF_01411"/>
    </source>
</evidence>
<keyword evidence="1" id="KW-0998">Cell outer membrane</keyword>
<proteinExistence type="inferred from homology"/>
<accession>A0A7X3LSU2</accession>
<comment type="subunit">
    <text evidence="1">Component of the lipopolysaccharide transport and assembly complex.</text>
</comment>
<dbReference type="GO" id="GO:0009279">
    <property type="term" value="C:cell outer membrane"/>
    <property type="evidence" value="ECO:0007669"/>
    <property type="project" value="UniProtKB-SubCell"/>
</dbReference>
<comment type="caution">
    <text evidence="3">The sequence shown here is derived from an EMBL/GenBank/DDBJ whole genome shotgun (WGS) entry which is preliminary data.</text>
</comment>
<dbReference type="PANTHER" id="PTHR30189">
    <property type="entry name" value="LPS-ASSEMBLY PROTEIN"/>
    <property type="match status" value="1"/>
</dbReference>
<feature type="domain" description="LptD C-terminal" evidence="2">
    <location>
        <begin position="330"/>
        <end position="697"/>
    </location>
</feature>
<evidence type="ECO:0000313" key="3">
    <source>
        <dbReference type="EMBL" id="MXN64464.1"/>
    </source>
</evidence>
<organism evidence="3 4">
    <name type="scientific">Stappia sediminis</name>
    <dbReference type="NCBI Taxonomy" id="2692190"/>
    <lineage>
        <taxon>Bacteria</taxon>
        <taxon>Pseudomonadati</taxon>
        <taxon>Pseudomonadota</taxon>
        <taxon>Alphaproteobacteria</taxon>
        <taxon>Hyphomicrobiales</taxon>
        <taxon>Stappiaceae</taxon>
        <taxon>Stappia</taxon>
    </lineage>
</organism>
<dbReference type="Pfam" id="PF04453">
    <property type="entry name" value="LptD"/>
    <property type="match status" value="1"/>
</dbReference>
<dbReference type="EMBL" id="WUMV01000002">
    <property type="protein sequence ID" value="MXN64464.1"/>
    <property type="molecule type" value="Genomic_DNA"/>
</dbReference>
<comment type="function">
    <text evidence="1">Involved in the assembly of lipopolysaccharide (LPS) at the surface of the outer membrane.</text>
</comment>
<gene>
    <name evidence="1 3" type="primary">lptD</name>
    <name evidence="3" type="ORF">GR183_06070</name>
</gene>
<dbReference type="HAMAP" id="MF_01411">
    <property type="entry name" value="LPS_assembly_LptD"/>
    <property type="match status" value="1"/>
</dbReference>
<dbReference type="RefSeq" id="WP_160774681.1">
    <property type="nucleotide sequence ID" value="NZ_WUMV01000002.1"/>
</dbReference>
<keyword evidence="1" id="KW-0732">Signal</keyword>
<dbReference type="InterPro" id="IPR020889">
    <property type="entry name" value="LipoPS_assembly_LptD"/>
</dbReference>
<name>A0A7X3LSU2_9HYPH</name>
<sequence>MDVPRLFPHAVRDARAEAARGSLSRARNLTDVLLRTTALAGIVFAVSLAGTADVRAQGDSVLGAIGGTVEEETPLLLEARELRYDFDRDVISAVGDVQIYYGDYAVEADRVDLNRRTQVFTASGNVRMTEPNGNVVTADKLALSEDFRDGFANALQLDTPQRTRFIADGANRSEGNLTTFDNGLYTVYTRPTTPPGKPPLWRVTAAKIIHNQQEQTIYFEDAKFEFFGKPIAYLPYLSMPDPTVRNKTGFLVPSLVVGGRVGVGATVPYEIVIDESRDLLLQATPLTKQGALVQGEWRQRLINGAYSISAGGLYQAQPNEFAGSSGDRDFRGVIASDGKFNINSRWSWGWDLSLRSDRAFLKDYNFTKFGRASDISNIFLLGQTERNRFEADAYAFRISQEDYNADPPTLNAGVPFSPVGSDLQDKQPFVHPVIDWNYIFEDPLAGGELSLAGNFTSLTRDETDAIRVKDTTNRFRGVEGTFTRATLDGQWRRSLIDPLGQVFTPFAYVQGDVFFLASADDNVAALTDEAVVGRIMPAAGLEYRYPFIATFDGGNHVLEPIGQIVIRPDEQRIGDLPNEDAQSIVFDSTTLFEWDKFSGFDRSEGGTRANLGVRYKLQLDEGSYLSALFGRSYQLAGENSFATPDILDATGNSGLDSTQSDYVGSLYFDSTFGFRIGGQARFDREDFNVNRAQVQASGIYGPVVGTLAYAFLDAQPDLGIDAPREELLGSTSVRVEENWRLFGSLRYDIENSNIVQNGIGVGYDDEGFSVSMTYSEDRSRNNGELTDRLFFLRLGFRTLGATQFSSGISEE</sequence>
<dbReference type="InterPro" id="IPR050218">
    <property type="entry name" value="LptD"/>
</dbReference>
<protein>
    <recommendedName>
        <fullName evidence="1">LPS-assembly protein LptD</fullName>
    </recommendedName>
</protein>
<dbReference type="GO" id="GO:0015920">
    <property type="term" value="P:lipopolysaccharide transport"/>
    <property type="evidence" value="ECO:0007669"/>
    <property type="project" value="InterPro"/>
</dbReference>
<evidence type="ECO:0000313" key="4">
    <source>
        <dbReference type="Proteomes" id="UP000433101"/>
    </source>
</evidence>
<dbReference type="AlphaFoldDB" id="A0A7X3LSU2"/>